<accession>A0AAD7GLM7</accession>
<gene>
    <name evidence="1" type="ORF">B0H17DRAFT_1130775</name>
</gene>
<keyword evidence="2" id="KW-1185">Reference proteome</keyword>
<reference evidence="1" key="1">
    <citation type="submission" date="2023-03" db="EMBL/GenBank/DDBJ databases">
        <title>Massive genome expansion in bonnet fungi (Mycena s.s.) driven by repeated elements and novel gene families across ecological guilds.</title>
        <authorList>
            <consortium name="Lawrence Berkeley National Laboratory"/>
            <person name="Harder C.B."/>
            <person name="Miyauchi S."/>
            <person name="Viragh M."/>
            <person name="Kuo A."/>
            <person name="Thoen E."/>
            <person name="Andreopoulos B."/>
            <person name="Lu D."/>
            <person name="Skrede I."/>
            <person name="Drula E."/>
            <person name="Henrissat B."/>
            <person name="Morin E."/>
            <person name="Kohler A."/>
            <person name="Barry K."/>
            <person name="LaButti K."/>
            <person name="Morin E."/>
            <person name="Salamov A."/>
            <person name="Lipzen A."/>
            <person name="Mereny Z."/>
            <person name="Hegedus B."/>
            <person name="Baldrian P."/>
            <person name="Stursova M."/>
            <person name="Weitz H."/>
            <person name="Taylor A."/>
            <person name="Grigoriev I.V."/>
            <person name="Nagy L.G."/>
            <person name="Martin F."/>
            <person name="Kauserud H."/>
        </authorList>
    </citation>
    <scope>NUCLEOTIDE SEQUENCE</scope>
    <source>
        <strain evidence="1">CBHHK067</strain>
    </source>
</reference>
<dbReference type="EMBL" id="JARKIE010000033">
    <property type="protein sequence ID" value="KAJ7696753.1"/>
    <property type="molecule type" value="Genomic_DNA"/>
</dbReference>
<sequence>MRANREDVSWETELYRAGTLGNGGEAVVRANWAAAAPASHESNVDARIKTYQGFRESVLRSAKHSTSVVVPRAGLDGCTLVQEHFRPMFSHRDEIVYEIQFKTRRVRVENPPDVHRPQRARNKFIVQPAGTWLLVERAAGALHVPRFFRDSAPADDRSTEEIYPAPFSFTWIWSRPLLGSKYGSCDLDCEQIPGFNTSSAYRTLDEHSPSPMPRPRLCALMAAQILASDAKLPVQTFAPPGTTHTEMSPPNLNSIFRLNYVLKSFIHVPRQLRRFHLGVQQRSVAAPRNLCGACKKGLGQAVQSRVGKSLPPSAVIIRLPEKFAAYALQFRQGRLTEDALSNGPEAYFGPGILV</sequence>
<proteinExistence type="predicted"/>
<evidence type="ECO:0000313" key="2">
    <source>
        <dbReference type="Proteomes" id="UP001221757"/>
    </source>
</evidence>
<organism evidence="1 2">
    <name type="scientific">Mycena rosella</name>
    <name type="common">Pink bonnet</name>
    <name type="synonym">Agaricus rosellus</name>
    <dbReference type="NCBI Taxonomy" id="1033263"/>
    <lineage>
        <taxon>Eukaryota</taxon>
        <taxon>Fungi</taxon>
        <taxon>Dikarya</taxon>
        <taxon>Basidiomycota</taxon>
        <taxon>Agaricomycotina</taxon>
        <taxon>Agaricomycetes</taxon>
        <taxon>Agaricomycetidae</taxon>
        <taxon>Agaricales</taxon>
        <taxon>Marasmiineae</taxon>
        <taxon>Mycenaceae</taxon>
        <taxon>Mycena</taxon>
    </lineage>
</organism>
<evidence type="ECO:0000313" key="1">
    <source>
        <dbReference type="EMBL" id="KAJ7696753.1"/>
    </source>
</evidence>
<dbReference type="Proteomes" id="UP001221757">
    <property type="component" value="Unassembled WGS sequence"/>
</dbReference>
<protein>
    <submittedName>
        <fullName evidence="1">Uncharacterized protein</fullName>
    </submittedName>
</protein>
<name>A0AAD7GLM7_MYCRO</name>
<dbReference type="AlphaFoldDB" id="A0AAD7GLM7"/>
<comment type="caution">
    <text evidence="1">The sequence shown here is derived from an EMBL/GenBank/DDBJ whole genome shotgun (WGS) entry which is preliminary data.</text>
</comment>